<keyword evidence="1" id="KW-0378">Hydrolase</keyword>
<dbReference type="Gene3D" id="3.40.50.1110">
    <property type="entry name" value="SGNH hydrolase"/>
    <property type="match status" value="1"/>
</dbReference>
<dbReference type="Proteomes" id="UP000626210">
    <property type="component" value="Unassembled WGS sequence"/>
</dbReference>
<accession>A0ABQ3G7L6</accession>
<name>A0ABQ3G7L6_9BURK</name>
<gene>
    <name evidence="2" type="ORF">GCM10007320_40560</name>
</gene>
<evidence type="ECO:0000313" key="3">
    <source>
        <dbReference type="Proteomes" id="UP000626210"/>
    </source>
</evidence>
<evidence type="ECO:0000313" key="2">
    <source>
        <dbReference type="EMBL" id="GHC91498.1"/>
    </source>
</evidence>
<reference evidence="3" key="1">
    <citation type="journal article" date="2019" name="Int. J. Syst. Evol. Microbiol.">
        <title>The Global Catalogue of Microorganisms (GCM) 10K type strain sequencing project: providing services to taxonomists for standard genome sequencing and annotation.</title>
        <authorList>
            <consortium name="The Broad Institute Genomics Platform"/>
            <consortium name="The Broad Institute Genome Sequencing Center for Infectious Disease"/>
            <person name="Wu L."/>
            <person name="Ma J."/>
        </authorList>
    </citation>
    <scope>NUCLEOTIDE SEQUENCE [LARGE SCALE GENOMIC DNA]</scope>
    <source>
        <strain evidence="3">KCTC 23314</strain>
    </source>
</reference>
<organism evidence="2 3">
    <name type="scientific">Pseudorhodoferax aquiterrae</name>
    <dbReference type="NCBI Taxonomy" id="747304"/>
    <lineage>
        <taxon>Bacteria</taxon>
        <taxon>Pseudomonadati</taxon>
        <taxon>Pseudomonadota</taxon>
        <taxon>Betaproteobacteria</taxon>
        <taxon>Burkholderiales</taxon>
        <taxon>Comamonadaceae</taxon>
    </lineage>
</organism>
<dbReference type="EMBL" id="BMYK01000014">
    <property type="protein sequence ID" value="GHC91498.1"/>
    <property type="molecule type" value="Genomic_DNA"/>
</dbReference>
<keyword evidence="3" id="KW-1185">Reference proteome</keyword>
<dbReference type="Pfam" id="PF00657">
    <property type="entry name" value="Lipase_GDSL"/>
    <property type="match status" value="1"/>
</dbReference>
<evidence type="ECO:0000256" key="1">
    <source>
        <dbReference type="ARBA" id="ARBA00022801"/>
    </source>
</evidence>
<proteinExistence type="predicted"/>
<dbReference type="InterPro" id="IPR051058">
    <property type="entry name" value="GDSL_Est/Lipase"/>
</dbReference>
<dbReference type="PANTHER" id="PTHR45648">
    <property type="entry name" value="GDSL LIPASE/ACYLHYDROLASE FAMILY PROTEIN (AFU_ORTHOLOGUE AFUA_4G14700)"/>
    <property type="match status" value="1"/>
</dbReference>
<dbReference type="InterPro" id="IPR008265">
    <property type="entry name" value="Lipase_GDSL_AS"/>
</dbReference>
<evidence type="ECO:0008006" key="4">
    <source>
        <dbReference type="Google" id="ProtNLM"/>
    </source>
</evidence>
<dbReference type="CDD" id="cd01846">
    <property type="entry name" value="fatty_acyltransferase_like"/>
    <property type="match status" value="1"/>
</dbReference>
<sequence>MKFRVKNLCRSLLVVIGIGVTQISWAGRANYQELYVFGDSLSDTGNSLVATTAQQMVPALPPSRSPYASYWQGRYTNGPVAVEYLWDLMNRKNGSELTPSLVLDSRVKKSGVSFAFGGSTTGISSHSPLGFTVPGLLGQVQMFDTLLAGKKAPANALYVVWSGSNDYLQGLTSSPSAVVSNVVTAVRQLYGMGARAFLVPNLADMGLAPFVQVQNAGPAFTQLSQAHNALLQSTLARLARELPAARIVSLDVFALGATVVGSGQVVTDLPALEYLAPGSGAADCLFRNPATCVDVNFQAFLPPFLFWDVLHPTTQVHGVIGSAMYRALQKQN</sequence>
<dbReference type="PROSITE" id="PS01098">
    <property type="entry name" value="LIPASE_GDSL_SER"/>
    <property type="match status" value="1"/>
</dbReference>
<dbReference type="SUPFAM" id="SSF52266">
    <property type="entry name" value="SGNH hydrolase"/>
    <property type="match status" value="1"/>
</dbReference>
<dbReference type="InterPro" id="IPR001087">
    <property type="entry name" value="GDSL"/>
</dbReference>
<protein>
    <recommendedName>
        <fullName evidence="4">Phospholipase/lecithinase/hemolysin</fullName>
    </recommendedName>
</protein>
<dbReference type="InterPro" id="IPR036514">
    <property type="entry name" value="SGNH_hydro_sf"/>
</dbReference>
<dbReference type="RefSeq" id="WP_189688712.1">
    <property type="nucleotide sequence ID" value="NZ_BMYK01000014.1"/>
</dbReference>
<comment type="caution">
    <text evidence="2">The sequence shown here is derived from an EMBL/GenBank/DDBJ whole genome shotgun (WGS) entry which is preliminary data.</text>
</comment>
<dbReference type="PANTHER" id="PTHR45648:SF22">
    <property type="entry name" value="GDSL LIPASE_ACYLHYDROLASE FAMILY PROTEIN (AFU_ORTHOLOGUE AFUA_4G14700)"/>
    <property type="match status" value="1"/>
</dbReference>